<dbReference type="Pfam" id="PF00501">
    <property type="entry name" value="AMP-binding"/>
    <property type="match status" value="1"/>
</dbReference>
<dbReference type="Gene3D" id="1.10.1200.10">
    <property type="entry name" value="ACP-like"/>
    <property type="match status" value="1"/>
</dbReference>
<feature type="domain" description="Carrier" evidence="3">
    <location>
        <begin position="525"/>
        <end position="601"/>
    </location>
</feature>
<feature type="region of interest" description="Disordered" evidence="2">
    <location>
        <begin position="1"/>
        <end position="22"/>
    </location>
</feature>
<evidence type="ECO:0000313" key="5">
    <source>
        <dbReference type="EMBL" id="ADN65349.1"/>
    </source>
</evidence>
<reference evidence="5" key="2">
    <citation type="submission" date="2010-02" db="EMBL/GenBank/DDBJ databases">
        <title>Pacidamycin Biosynthesis: Identification and Heterologous Expression of the First Uridyl Peptide Antibiotic Biosynthetic Gene Cluster.</title>
        <authorList>
            <person name="Rackham E.J."/>
            <person name="Gruschow S."/>
            <person name="Ragab A."/>
            <person name="Dickens S."/>
            <person name="Goss R.J.M."/>
        </authorList>
    </citation>
    <scope>NUCLEOTIDE SEQUENCE</scope>
    <source>
        <strain evidence="5">AB1183F-64</strain>
    </source>
</reference>
<dbReference type="Gene3D" id="3.40.50.12780">
    <property type="entry name" value="N-terminal domain of ligase-like"/>
    <property type="match status" value="1"/>
</dbReference>
<name>E2EKP8_STRC4</name>
<dbReference type="SUPFAM" id="SSF56801">
    <property type="entry name" value="Acetyl-CoA synthetase-like"/>
    <property type="match status" value="1"/>
</dbReference>
<dbReference type="EMBL" id="GU938463">
    <property type="protein sequence ID" value="ADN65349.1"/>
    <property type="molecule type" value="Genomic_DNA"/>
</dbReference>
<gene>
    <name evidence="5" type="primary">pac16</name>
    <name evidence="4" type="synonym">pacP</name>
</gene>
<dbReference type="Pfam" id="PF00975">
    <property type="entry name" value="Thioesterase"/>
    <property type="match status" value="1"/>
</dbReference>
<dbReference type="InterPro" id="IPR042099">
    <property type="entry name" value="ANL_N_sf"/>
</dbReference>
<dbReference type="PROSITE" id="PS00455">
    <property type="entry name" value="AMP_BINDING"/>
    <property type="match status" value="1"/>
</dbReference>
<dbReference type="GO" id="GO:0031177">
    <property type="term" value="F:phosphopantetheine binding"/>
    <property type="evidence" value="ECO:0007669"/>
    <property type="project" value="TreeGrafter"/>
</dbReference>
<accession>E2EKP8</accession>
<dbReference type="GO" id="GO:0005737">
    <property type="term" value="C:cytoplasm"/>
    <property type="evidence" value="ECO:0007669"/>
    <property type="project" value="TreeGrafter"/>
</dbReference>
<dbReference type="CDD" id="cd05930">
    <property type="entry name" value="A_NRPS"/>
    <property type="match status" value="1"/>
</dbReference>
<dbReference type="EMBL" id="HM855229">
    <property type="protein sequence ID" value="ADN26252.1"/>
    <property type="molecule type" value="Genomic_DNA"/>
</dbReference>
<dbReference type="Gene3D" id="3.30.300.30">
    <property type="match status" value="1"/>
</dbReference>
<dbReference type="InterPro" id="IPR029058">
    <property type="entry name" value="AB_hydrolase_fold"/>
</dbReference>
<proteinExistence type="predicted"/>
<dbReference type="InterPro" id="IPR010071">
    <property type="entry name" value="AA_adenyl_dom"/>
</dbReference>
<evidence type="ECO:0000256" key="2">
    <source>
        <dbReference type="SAM" id="MobiDB-lite"/>
    </source>
</evidence>
<dbReference type="InterPro" id="IPR020845">
    <property type="entry name" value="AMP-binding_CS"/>
</dbReference>
<dbReference type="GO" id="GO:0043041">
    <property type="term" value="P:amino acid activation for nonribosomal peptide biosynthetic process"/>
    <property type="evidence" value="ECO:0007669"/>
    <property type="project" value="TreeGrafter"/>
</dbReference>
<dbReference type="GO" id="GO:0044550">
    <property type="term" value="P:secondary metabolite biosynthetic process"/>
    <property type="evidence" value="ECO:0007669"/>
    <property type="project" value="TreeGrafter"/>
</dbReference>
<evidence type="ECO:0000259" key="3">
    <source>
        <dbReference type="PROSITE" id="PS50075"/>
    </source>
</evidence>
<dbReference type="SUPFAM" id="SSF53474">
    <property type="entry name" value="alpha/beta-Hydrolases"/>
    <property type="match status" value="1"/>
</dbReference>
<organism evidence="5">
    <name type="scientific">Streptomyces coeruleorubidus</name>
    <dbReference type="NCBI Taxonomy" id="116188"/>
    <lineage>
        <taxon>Bacteria</taxon>
        <taxon>Bacillati</taxon>
        <taxon>Actinomycetota</taxon>
        <taxon>Actinomycetes</taxon>
        <taxon>Kitasatosporales</taxon>
        <taxon>Streptomycetaceae</taxon>
        <taxon>Streptomyces</taxon>
    </lineage>
</organism>
<dbReference type="PANTHER" id="PTHR45527">
    <property type="entry name" value="NONRIBOSOMAL PEPTIDE SYNTHETASE"/>
    <property type="match status" value="1"/>
</dbReference>
<dbReference type="PROSITE" id="PS50075">
    <property type="entry name" value="CARRIER"/>
    <property type="match status" value="1"/>
</dbReference>
<dbReference type="InterPro" id="IPR045851">
    <property type="entry name" value="AMP-bd_C_sf"/>
</dbReference>
<evidence type="ECO:0000313" key="4">
    <source>
        <dbReference type="EMBL" id="ADN26252.1"/>
    </source>
</evidence>
<sequence length="848" mass="89671">MTEQVEAVRGQQSRGVGPVRPLPDRRAHELFEECARNAPSATAAVHRGTRWTYAELDAAADRVAGALLAAGLRPEGVVAVISQRSLDWLAAILGIFKAGGVYLPIDPAYPDERIADLLRRSGSQLALVEDEVSARPIEAAAVHALPLVPVAAVEARPSRVPDQALAYIYFTSGSTGAPKGAACEHAGMLNHLLAKVDTFELDPGTVVAQTASQCFDISLWQAIAPLIVGGSTVIIDPELMLDVPALLRLLAAENVGVLQLVPSYLDVIVTRLERGDRAPGSLRMLGVTGEAVSQQVLTRWFKQCPGVPVVNAYGATEASDDTTHEVIRTMADDDQVTVGVPIANVLVDVIGADGLPVQDDTIGEITFSGVCVGRGYINDPERTAEAFGEDPVRPGLRRYRTGDYGHWLPDGRLRFVGRRDEQVKISGVRVEVGEVEAQLLRVPGVRSACVIVMPDGASKRLAGFYTAAAPIPAVRDLLAELLPLQLVPRTLRWLPELPLTDNAKVDKRGLADLETNSASGNSLTPPQTATERRIATAWAEVLGLPLDEVGRNDDFFAQGGGSLAGVRLVVQLGGLISLVDLMAHPVLADLAAAADGADSGDSPLLQALSVPETATVALVCVPYEAGNALNFEAMARALSASDVAVYAVELPGHDVARPDDELVGLDRIAGRLSQEIRDRIEIPVALWGHGAGVALALETGRSLQAAGVPPRHLFLAAAEQREATDREPAAAGSADVGAWLRDAGALTDVDQWRSTRGELIERAYLHDLGEAERYLGAFAGTLDLPATIITIPRAPGESDVAARCAAVLPAARITRFEDAGRYLVRSHPAAAADLVTTAIAATQEGGTR</sequence>
<dbReference type="InterPro" id="IPR001031">
    <property type="entry name" value="Thioesterase"/>
</dbReference>
<dbReference type="NCBIfam" id="TIGR01733">
    <property type="entry name" value="AA-adenyl-dom"/>
    <property type="match status" value="1"/>
</dbReference>
<comment type="cofactor">
    <cofactor evidence="1">
        <name>pantetheine 4'-phosphate</name>
        <dbReference type="ChEBI" id="CHEBI:47942"/>
    </cofactor>
</comment>
<dbReference type="Pfam" id="PF00550">
    <property type="entry name" value="PP-binding"/>
    <property type="match status" value="1"/>
</dbReference>
<dbReference type="InterPro" id="IPR036736">
    <property type="entry name" value="ACP-like_sf"/>
</dbReference>
<dbReference type="AlphaFoldDB" id="E2EKP8"/>
<evidence type="ECO:0000256" key="1">
    <source>
        <dbReference type="ARBA" id="ARBA00001957"/>
    </source>
</evidence>
<dbReference type="Gene3D" id="3.40.50.1820">
    <property type="entry name" value="alpha/beta hydrolase"/>
    <property type="match status" value="1"/>
</dbReference>
<dbReference type="InterPro" id="IPR000873">
    <property type="entry name" value="AMP-dep_synth/lig_dom"/>
</dbReference>
<dbReference type="InterPro" id="IPR009081">
    <property type="entry name" value="PP-bd_ACP"/>
</dbReference>
<protein>
    <submittedName>
        <fullName evidence="4 5">Peptide synthetase</fullName>
    </submittedName>
</protein>
<dbReference type="PANTHER" id="PTHR45527:SF1">
    <property type="entry name" value="FATTY ACID SYNTHASE"/>
    <property type="match status" value="1"/>
</dbReference>
<reference evidence="4" key="1">
    <citation type="journal article" date="2010" name="Proc. Natl. Acad. Sci. U.S.A.">
        <title>Identification of the biosynthetic gene cluster for the pacidamycin group of peptidyl nucleoside antibiotics.</title>
        <authorList>
            <person name="Zhang W."/>
            <person name="Ostash B."/>
            <person name="Walsh C.T."/>
        </authorList>
    </citation>
    <scope>NUCLEOTIDE SEQUENCE</scope>
    <source>
        <strain evidence="4">NRRL 18370</strain>
    </source>
</reference>